<evidence type="ECO:0000256" key="3">
    <source>
        <dbReference type="ARBA" id="ARBA00007831"/>
    </source>
</evidence>
<dbReference type="GO" id="GO:0005737">
    <property type="term" value="C:cytoplasm"/>
    <property type="evidence" value="ECO:0007669"/>
    <property type="project" value="TreeGrafter"/>
</dbReference>
<dbReference type="InterPro" id="IPR001464">
    <property type="entry name" value="Annexin"/>
</dbReference>
<dbReference type="Pfam" id="PF00191">
    <property type="entry name" value="Annexin"/>
    <property type="match status" value="4"/>
</dbReference>
<comment type="domain">
    <text evidence="11">A pair of annexin repeats may form one binding site for calcium and phospholipid.</text>
</comment>
<evidence type="ECO:0000256" key="7">
    <source>
        <dbReference type="ARBA" id="ARBA00023302"/>
    </source>
</evidence>
<keyword evidence="13" id="KW-1185">Reference proteome</keyword>
<dbReference type="InterPro" id="IPR018252">
    <property type="entry name" value="Annexin_repeat_CS"/>
</dbReference>
<evidence type="ECO:0000256" key="4">
    <source>
        <dbReference type="ARBA" id="ARBA00022737"/>
    </source>
</evidence>
<dbReference type="GO" id="GO:0005886">
    <property type="term" value="C:plasma membrane"/>
    <property type="evidence" value="ECO:0007669"/>
    <property type="project" value="TreeGrafter"/>
</dbReference>
<dbReference type="FunFam" id="1.10.220.10:FF:000004">
    <property type="entry name" value="Annexin"/>
    <property type="match status" value="1"/>
</dbReference>
<feature type="region of interest" description="Disordered" evidence="12">
    <location>
        <begin position="367"/>
        <end position="420"/>
    </location>
</feature>
<dbReference type="InterPro" id="IPR037104">
    <property type="entry name" value="Annexin_sf"/>
</dbReference>
<dbReference type="WBParaSite" id="maker-uti_cns_0010307-snap-gene-0.2-mRNA-1">
    <property type="protein sequence ID" value="maker-uti_cns_0010307-snap-gene-0.2-mRNA-1"/>
    <property type="gene ID" value="maker-uti_cns_0010307-snap-gene-0.2"/>
</dbReference>
<dbReference type="FunFam" id="1.10.220.10:FF:000003">
    <property type="entry name" value="Annexin"/>
    <property type="match status" value="1"/>
</dbReference>
<dbReference type="SMART" id="SM00335">
    <property type="entry name" value="ANX"/>
    <property type="match status" value="4"/>
</dbReference>
<dbReference type="AlphaFoldDB" id="A0A1I8I7R3"/>
<comment type="function">
    <text evidence="8">Involved in reproduction of the worm. Involved in host-parasite interaction. Delivered into the host cell by means of parasite exosomes. Binds to acidic phospholipid membranes in a calcium-dependent manner in vitro. Causes aggregation of liposomes in the presence of calcium, but not in its absence. Likely to promote membrane fusion. May provide structural integrity within the tegument.</text>
</comment>
<keyword evidence="4 11" id="KW-0677">Repeat</keyword>
<dbReference type="PANTHER" id="PTHR10502:SF102">
    <property type="entry name" value="ANNEXIN B11"/>
    <property type="match status" value="1"/>
</dbReference>
<dbReference type="GO" id="GO:0005544">
    <property type="term" value="F:calcium-dependent phospholipid binding"/>
    <property type="evidence" value="ECO:0007669"/>
    <property type="project" value="UniProtKB-KW"/>
</dbReference>
<dbReference type="SUPFAM" id="SSF47874">
    <property type="entry name" value="Annexin"/>
    <property type="match status" value="1"/>
</dbReference>
<dbReference type="FunFam" id="1.10.220.10:FF:000001">
    <property type="entry name" value="Annexin"/>
    <property type="match status" value="1"/>
</dbReference>
<evidence type="ECO:0000256" key="8">
    <source>
        <dbReference type="ARBA" id="ARBA00059330"/>
    </source>
</evidence>
<dbReference type="GO" id="GO:0012506">
    <property type="term" value="C:vesicle membrane"/>
    <property type="evidence" value="ECO:0007669"/>
    <property type="project" value="TreeGrafter"/>
</dbReference>
<dbReference type="PANTHER" id="PTHR10502">
    <property type="entry name" value="ANNEXIN"/>
    <property type="match status" value="1"/>
</dbReference>
<sequence>MSPAGGIAAPVLTALKGPVSGKPAHCIDSATYIEMACDSSNCHIFFTTDGTRPKPEQRKVNGREVTFKYRAPFCLKPGKRVVKAVAMHRVTRQLSAVTTRTYHCEDIHGWNETDDCYDDCSVTTDSTAWDSDLEDGLRTRKGASGGGSRRRAWDKDAPPKPAEPSPLDELGIPPDQGFAAVNHSGTQINLYGGGPPGAGTGGGGFGGPAGGLMGWEVRTPNNVNFRGGFAPQVQQQQPQPALPAPDQGVTPQQLNLIAAQLSQRMDETRQSTLQDIRRLVEDKKKQQPPQPPQQPVSADPACLPVSKGDGDFKKQLQHVYAHLLQYARSDGDFQAAVGGPKFGKVISAELDESTDSYLLTVQIGKPGYKKPLSEPKVQPPPKPKQPPAKKAPTPPPPRRRNPTPPPNHKVETEVKQTSNEKADAIKLKAPEEQPPEPVDEAYFQQEEYVQEGTLKPYDSFNANADAEQLRKAMKGLGTNEESIINVLGHRTVSQRQEIVRAFKMKYGKDLKADLDSELSGNFNKICQNLCLGAAEYDAMELRAAMKGLGTDEDCLIEVICTRTQAQVQEVKKIYHNMYNRDLEEDVMSETSGHFKRILVSLLTGARPEGSSFDPVQAKKDAQALQEAGIGKWGTDESKFNEILCGNNNAHLRAVFAEYESLTAKTLEDSLKSEMSGDLLKAMLTLIRCVQNKPAYFAKALQKSMKGLGTDDRTLLRIIISRCEVDMVQIKDAFQKEFGQSLAQWIKDDTSGDYCKILLALIGEN</sequence>
<feature type="compositionally biased region" description="Basic and acidic residues" evidence="12">
    <location>
        <begin position="408"/>
        <end position="420"/>
    </location>
</feature>
<dbReference type="InterPro" id="IPR018502">
    <property type="entry name" value="Annexin_repeat"/>
</dbReference>
<dbReference type="GO" id="GO:0005634">
    <property type="term" value="C:nucleus"/>
    <property type="evidence" value="ECO:0007669"/>
    <property type="project" value="TreeGrafter"/>
</dbReference>
<dbReference type="PRINTS" id="PR00196">
    <property type="entry name" value="ANNEXIN"/>
</dbReference>
<comment type="similarity">
    <text evidence="3 11">Belongs to the annexin family.</text>
</comment>
<evidence type="ECO:0000256" key="11">
    <source>
        <dbReference type="RuleBase" id="RU003540"/>
    </source>
</evidence>
<feature type="region of interest" description="Disordered" evidence="12">
    <location>
        <begin position="282"/>
        <end position="309"/>
    </location>
</feature>
<proteinExistence type="inferred from homology"/>
<evidence type="ECO:0000256" key="12">
    <source>
        <dbReference type="SAM" id="MobiDB-lite"/>
    </source>
</evidence>
<evidence type="ECO:0000256" key="9">
    <source>
        <dbReference type="ARBA" id="ARBA00060393"/>
    </source>
</evidence>
<protein>
    <recommendedName>
        <fullName evidence="10 11">Annexin</fullName>
    </recommendedName>
</protein>
<keyword evidence="6 11" id="KW-0041">Annexin</keyword>
<evidence type="ECO:0000313" key="13">
    <source>
        <dbReference type="Proteomes" id="UP000095280"/>
    </source>
</evidence>
<accession>A0A1I8I7R3</accession>
<keyword evidence="7 11" id="KW-0111">Calcium/phospholipid-binding</keyword>
<evidence type="ECO:0000256" key="2">
    <source>
        <dbReference type="ARBA" id="ARBA00004550"/>
    </source>
</evidence>
<evidence type="ECO:0000256" key="6">
    <source>
        <dbReference type="ARBA" id="ARBA00023216"/>
    </source>
</evidence>
<dbReference type="FunFam" id="1.10.220.10:FF:000002">
    <property type="entry name" value="Annexin"/>
    <property type="match status" value="1"/>
</dbReference>
<feature type="compositionally biased region" description="Pro residues" evidence="12">
    <location>
        <begin position="377"/>
        <end position="386"/>
    </location>
</feature>
<feature type="region of interest" description="Disordered" evidence="12">
    <location>
        <begin position="136"/>
        <end position="180"/>
    </location>
</feature>
<evidence type="ECO:0000256" key="5">
    <source>
        <dbReference type="ARBA" id="ARBA00022837"/>
    </source>
</evidence>
<evidence type="ECO:0000256" key="10">
    <source>
        <dbReference type="ARBA" id="ARBA00077076"/>
    </source>
</evidence>
<comment type="subcellular location">
    <subcellularLocation>
        <location evidence="1">Host cell</location>
    </subcellularLocation>
    <subcellularLocation>
        <location evidence="2">Secreted</location>
        <location evidence="2">Extracellular exosome</location>
    </subcellularLocation>
    <subcellularLocation>
        <location evidence="9">Tegument</location>
    </subcellularLocation>
</comment>
<reference evidence="14" key="1">
    <citation type="submission" date="2016-11" db="UniProtKB">
        <authorList>
            <consortium name="WormBaseParasite"/>
        </authorList>
    </citation>
    <scope>IDENTIFICATION</scope>
</reference>
<dbReference type="GO" id="GO:0043657">
    <property type="term" value="C:host cell"/>
    <property type="evidence" value="ECO:0007669"/>
    <property type="project" value="UniProtKB-SubCell"/>
</dbReference>
<dbReference type="GO" id="GO:0001786">
    <property type="term" value="F:phosphatidylserine binding"/>
    <property type="evidence" value="ECO:0007669"/>
    <property type="project" value="TreeGrafter"/>
</dbReference>
<organism evidence="13 14">
    <name type="scientific">Macrostomum lignano</name>
    <dbReference type="NCBI Taxonomy" id="282301"/>
    <lineage>
        <taxon>Eukaryota</taxon>
        <taxon>Metazoa</taxon>
        <taxon>Spiralia</taxon>
        <taxon>Lophotrochozoa</taxon>
        <taxon>Platyhelminthes</taxon>
        <taxon>Rhabditophora</taxon>
        <taxon>Macrostomorpha</taxon>
        <taxon>Macrostomida</taxon>
        <taxon>Macrostomidae</taxon>
        <taxon>Macrostomum</taxon>
    </lineage>
</organism>
<name>A0A1I8I7R3_9PLAT</name>
<dbReference type="InterPro" id="IPR026876">
    <property type="entry name" value="Fn3_assoc_repeat"/>
</dbReference>
<feature type="compositionally biased region" description="Pro residues" evidence="12">
    <location>
        <begin position="392"/>
        <end position="407"/>
    </location>
</feature>
<evidence type="ECO:0000313" key="14">
    <source>
        <dbReference type="WBParaSite" id="maker-uti_cns_0010307-snap-gene-0.2-mRNA-1"/>
    </source>
</evidence>
<evidence type="ECO:0000256" key="1">
    <source>
        <dbReference type="ARBA" id="ARBA00004340"/>
    </source>
</evidence>
<keyword evidence="5 11" id="KW-0106">Calcium</keyword>
<dbReference type="Pfam" id="PF13287">
    <property type="entry name" value="Fn3_assoc"/>
    <property type="match status" value="1"/>
</dbReference>
<dbReference type="PROSITE" id="PS00223">
    <property type="entry name" value="ANNEXIN_1"/>
    <property type="match status" value="2"/>
</dbReference>
<dbReference type="GO" id="GO:0005576">
    <property type="term" value="C:extracellular region"/>
    <property type="evidence" value="ECO:0007669"/>
    <property type="project" value="UniProtKB-SubCell"/>
</dbReference>
<dbReference type="Proteomes" id="UP000095280">
    <property type="component" value="Unplaced"/>
</dbReference>
<dbReference type="Gene3D" id="1.10.220.10">
    <property type="entry name" value="Annexin"/>
    <property type="match status" value="4"/>
</dbReference>
<dbReference type="GO" id="GO:0005509">
    <property type="term" value="F:calcium ion binding"/>
    <property type="evidence" value="ECO:0007669"/>
    <property type="project" value="InterPro"/>
</dbReference>
<dbReference type="PROSITE" id="PS51897">
    <property type="entry name" value="ANNEXIN_2"/>
    <property type="match status" value="4"/>
</dbReference>